<feature type="region of interest" description="Disordered" evidence="1">
    <location>
        <begin position="346"/>
        <end position="414"/>
    </location>
</feature>
<feature type="region of interest" description="Disordered" evidence="1">
    <location>
        <begin position="1"/>
        <end position="34"/>
    </location>
</feature>
<dbReference type="OrthoDB" id="42535at2759"/>
<dbReference type="SMART" id="SM00516">
    <property type="entry name" value="SEC14"/>
    <property type="match status" value="1"/>
</dbReference>
<dbReference type="SUPFAM" id="SSF52087">
    <property type="entry name" value="CRAL/TRIO domain"/>
    <property type="match status" value="1"/>
</dbReference>
<evidence type="ECO:0000313" key="3">
    <source>
        <dbReference type="EMBL" id="CAB9521561.1"/>
    </source>
</evidence>
<organism evidence="3 4">
    <name type="scientific">Seminavis robusta</name>
    <dbReference type="NCBI Taxonomy" id="568900"/>
    <lineage>
        <taxon>Eukaryota</taxon>
        <taxon>Sar</taxon>
        <taxon>Stramenopiles</taxon>
        <taxon>Ochrophyta</taxon>
        <taxon>Bacillariophyta</taxon>
        <taxon>Bacillariophyceae</taxon>
        <taxon>Bacillariophycidae</taxon>
        <taxon>Naviculales</taxon>
        <taxon>Naviculaceae</taxon>
        <taxon>Seminavis</taxon>
    </lineage>
</organism>
<dbReference type="Gene3D" id="3.40.525.10">
    <property type="entry name" value="CRAL-TRIO lipid binding domain"/>
    <property type="match status" value="1"/>
</dbReference>
<sequence length="414" mass="47363">MGIKLRKRRGDRESPSSATNSRRGSSDTSPLVAVATDQSTSAVRVRAKSICNSTNLDQLHLERRQLTTSISCTSIPSLAGTATRSLDEDPWSEKNVQAAIDLWELTDEQVDRLKELQLNLKDCSHHFKYDPHIILRYMTSPLGHDAEPLFRKMVQWREDNNIDNMLHEYNPPQILLDYNTAAILKDYDREGDPIYVERGGATDGHGFLKRFTRDELMEFMIYTRELNTQGYWIDEYERRQGRKVRDVTVVYDLKGLNSHHLSPQVLQFFKDVQSMNQERYPGPIKRMIIIRAPAIFRVCWNVVKHFFPPSSRKKMIFAGKHYHKDLEKYIDLEVLPPCIWEGGKGEPAPGLPRRIVGGPIPDHVRRDDQPQTTIVSTPPPPTKPLQTNDSFEGTEQGSLASRAESDTSDMATSF</sequence>
<name>A0A9N8HPT7_9STRA</name>
<dbReference type="AlphaFoldDB" id="A0A9N8HPT7"/>
<dbReference type="PROSITE" id="PS50191">
    <property type="entry name" value="CRAL_TRIO"/>
    <property type="match status" value="1"/>
</dbReference>
<accession>A0A9N8HPT7</accession>
<gene>
    <name evidence="3" type="ORF">SEMRO_1207_G252530.1</name>
</gene>
<reference evidence="3" key="1">
    <citation type="submission" date="2020-06" db="EMBL/GenBank/DDBJ databases">
        <authorList>
            <consortium name="Plant Systems Biology data submission"/>
        </authorList>
    </citation>
    <scope>NUCLEOTIDE SEQUENCE</scope>
    <source>
        <strain evidence="3">D6</strain>
    </source>
</reference>
<dbReference type="EMBL" id="CAICTM010001205">
    <property type="protein sequence ID" value="CAB9521561.1"/>
    <property type="molecule type" value="Genomic_DNA"/>
</dbReference>
<proteinExistence type="predicted"/>
<dbReference type="InterPro" id="IPR051064">
    <property type="entry name" value="SEC14/CRAL-TRIO_domain"/>
</dbReference>
<evidence type="ECO:0000313" key="4">
    <source>
        <dbReference type="Proteomes" id="UP001153069"/>
    </source>
</evidence>
<dbReference type="PANTHER" id="PTHR23324:SF83">
    <property type="entry name" value="SEC14-LIKE PROTEIN 2"/>
    <property type="match status" value="1"/>
</dbReference>
<feature type="compositionally biased region" description="Polar residues" evidence="1">
    <location>
        <begin position="15"/>
        <end position="29"/>
    </location>
</feature>
<feature type="compositionally biased region" description="Polar residues" evidence="1">
    <location>
        <begin position="384"/>
        <end position="399"/>
    </location>
</feature>
<protein>
    <submittedName>
        <fullName evidence="3">SEC14-like protein</fullName>
    </submittedName>
</protein>
<evidence type="ECO:0000259" key="2">
    <source>
        <dbReference type="PROSITE" id="PS50191"/>
    </source>
</evidence>
<evidence type="ECO:0000256" key="1">
    <source>
        <dbReference type="SAM" id="MobiDB-lite"/>
    </source>
</evidence>
<feature type="domain" description="CRAL-TRIO" evidence="2">
    <location>
        <begin position="171"/>
        <end position="336"/>
    </location>
</feature>
<dbReference type="InterPro" id="IPR001251">
    <property type="entry name" value="CRAL-TRIO_dom"/>
</dbReference>
<dbReference type="Pfam" id="PF00650">
    <property type="entry name" value="CRAL_TRIO"/>
    <property type="match status" value="1"/>
</dbReference>
<comment type="caution">
    <text evidence="3">The sequence shown here is derived from an EMBL/GenBank/DDBJ whole genome shotgun (WGS) entry which is preliminary data.</text>
</comment>
<dbReference type="PANTHER" id="PTHR23324">
    <property type="entry name" value="SEC14 RELATED PROTEIN"/>
    <property type="match status" value="1"/>
</dbReference>
<keyword evidence="4" id="KW-1185">Reference proteome</keyword>
<dbReference type="Proteomes" id="UP001153069">
    <property type="component" value="Unassembled WGS sequence"/>
</dbReference>
<dbReference type="GO" id="GO:0005737">
    <property type="term" value="C:cytoplasm"/>
    <property type="evidence" value="ECO:0007669"/>
    <property type="project" value="TreeGrafter"/>
</dbReference>
<dbReference type="CDD" id="cd00170">
    <property type="entry name" value="SEC14"/>
    <property type="match status" value="1"/>
</dbReference>
<dbReference type="InterPro" id="IPR036865">
    <property type="entry name" value="CRAL-TRIO_dom_sf"/>
</dbReference>